<sequence length="251" mass="27244">MNSLSTGPREQEQSKELQRLQNELTVELSTNLRQASTYEESWPKTIQKYLTRHEALLLEAVSAGYGEGGGGSIWTYPGCILFAVSLLTTLGFGAPVPRTPLGRGSAVLFSAIGIPLHFLLILNIGNMTAGILHSLATRENKTEIPNISSGTTKTARWLKWLPLFAVLIYYILGVLLFGLARCRGIVDSLMFPLDFTAAGGVAKTSGHVRIFYALYLEFAVTLAAIIVSLVQVTATRGFIDLGLRLGLLTNT</sequence>
<comment type="caution">
    <text evidence="1">The sequence shown here is derived from an EMBL/GenBank/DDBJ whole genome shotgun (WGS) entry which is preliminary data.</text>
</comment>
<keyword evidence="1" id="KW-0813">Transport</keyword>
<keyword evidence="2" id="KW-1185">Reference proteome</keyword>
<reference evidence="1" key="1">
    <citation type="submission" date="2022-04" db="EMBL/GenBank/DDBJ databases">
        <title>Chromosome-scale genome assembly of Holotrichia oblita Faldermann.</title>
        <authorList>
            <person name="Rongchong L."/>
        </authorList>
    </citation>
    <scope>NUCLEOTIDE SEQUENCE</scope>
    <source>
        <strain evidence="1">81SQS9</strain>
    </source>
</reference>
<protein>
    <submittedName>
        <fullName evidence="1">Potassium channel subfamily k</fullName>
    </submittedName>
</protein>
<organism evidence="1 2">
    <name type="scientific">Holotrichia oblita</name>
    <name type="common">Chafer beetle</name>
    <dbReference type="NCBI Taxonomy" id="644536"/>
    <lineage>
        <taxon>Eukaryota</taxon>
        <taxon>Metazoa</taxon>
        <taxon>Ecdysozoa</taxon>
        <taxon>Arthropoda</taxon>
        <taxon>Hexapoda</taxon>
        <taxon>Insecta</taxon>
        <taxon>Pterygota</taxon>
        <taxon>Neoptera</taxon>
        <taxon>Endopterygota</taxon>
        <taxon>Coleoptera</taxon>
        <taxon>Polyphaga</taxon>
        <taxon>Scarabaeiformia</taxon>
        <taxon>Scarabaeidae</taxon>
        <taxon>Melolonthinae</taxon>
        <taxon>Holotrichia</taxon>
    </lineage>
</organism>
<proteinExistence type="predicted"/>
<evidence type="ECO:0000313" key="2">
    <source>
        <dbReference type="Proteomes" id="UP001056778"/>
    </source>
</evidence>
<dbReference type="EMBL" id="CM043018">
    <property type="protein sequence ID" value="KAI4462873.1"/>
    <property type="molecule type" value="Genomic_DNA"/>
</dbReference>
<gene>
    <name evidence="1" type="ORF">MML48_4g00001876</name>
</gene>
<accession>A0ACB9T7W6</accession>
<keyword evidence="1" id="KW-0407">Ion channel</keyword>
<dbReference type="Proteomes" id="UP001056778">
    <property type="component" value="Chromosome 4"/>
</dbReference>
<evidence type="ECO:0000313" key="1">
    <source>
        <dbReference type="EMBL" id="KAI4462873.1"/>
    </source>
</evidence>
<name>A0ACB9T7W6_HOLOL</name>
<keyword evidence="1" id="KW-0406">Ion transport</keyword>